<keyword evidence="3" id="KW-1185">Reference proteome</keyword>
<proteinExistence type="predicted"/>
<evidence type="ECO:0000313" key="3">
    <source>
        <dbReference type="Proteomes" id="UP000887578"/>
    </source>
</evidence>
<accession>A0A914R077</accession>
<feature type="compositionally biased region" description="Polar residues" evidence="2">
    <location>
        <begin position="116"/>
        <end position="131"/>
    </location>
</feature>
<keyword evidence="1" id="KW-0175">Coiled coil</keyword>
<dbReference type="WBParaSite" id="PDA_v2.g7785.t1">
    <property type="protein sequence ID" value="PDA_v2.g7785.t1"/>
    <property type="gene ID" value="PDA_v2.g7785"/>
</dbReference>
<evidence type="ECO:0000256" key="1">
    <source>
        <dbReference type="SAM" id="Coils"/>
    </source>
</evidence>
<reference evidence="4" key="1">
    <citation type="submission" date="2022-11" db="UniProtKB">
        <authorList>
            <consortium name="WormBaseParasite"/>
        </authorList>
    </citation>
    <scope>IDENTIFICATION</scope>
</reference>
<sequence length="435" mass="49281">MPGNTIDNNRVDFGKAKSLFESAFQPSTRYQSPYAAKREQAVTNIRRYDHPNPTKKPAQCEIVTGPTFKQSVDYWQDRERAFPSSETVDPATQIFKGPTKRENSKGENVFYSTNQQQHPASYRNDMTSPSPKVSKLYDQPQTAMEQARKLVSFSEEFDGETGNRSTEPATWKNDKNYGIKPLVVTESFTAFSTLASSKKSESVTSFSVPSDSFDYQKPAISVKTCESADAVAPLSPLGPSLLDDINQDFTKVHTPVTHKASSHMDGQGDAAAGAAKPALVYSLSNYRKTESTPQRETVKYDNKDVVKEIMSPEVRSSEEMYRQFSHEQIQKKLRQLELAQTVANNQIQQTEKALKVARHTNFKSNYPSYTQEVELLQTLQTLTERRRACYLEFGRLSNASDLYYIFPRATLRFTKIAVDVHRHLDVARMFFFAVM</sequence>
<dbReference type="Proteomes" id="UP000887578">
    <property type="component" value="Unplaced"/>
</dbReference>
<protein>
    <submittedName>
        <fullName evidence="4">Uncharacterized protein</fullName>
    </submittedName>
</protein>
<feature type="coiled-coil region" evidence="1">
    <location>
        <begin position="326"/>
        <end position="353"/>
    </location>
</feature>
<evidence type="ECO:0000256" key="2">
    <source>
        <dbReference type="SAM" id="MobiDB-lite"/>
    </source>
</evidence>
<organism evidence="3 4">
    <name type="scientific">Panagrolaimus davidi</name>
    <dbReference type="NCBI Taxonomy" id="227884"/>
    <lineage>
        <taxon>Eukaryota</taxon>
        <taxon>Metazoa</taxon>
        <taxon>Ecdysozoa</taxon>
        <taxon>Nematoda</taxon>
        <taxon>Chromadorea</taxon>
        <taxon>Rhabditida</taxon>
        <taxon>Tylenchina</taxon>
        <taxon>Panagrolaimomorpha</taxon>
        <taxon>Panagrolaimoidea</taxon>
        <taxon>Panagrolaimidae</taxon>
        <taxon>Panagrolaimus</taxon>
    </lineage>
</organism>
<evidence type="ECO:0000313" key="4">
    <source>
        <dbReference type="WBParaSite" id="PDA_v2.g7785.t1"/>
    </source>
</evidence>
<name>A0A914R077_9BILA</name>
<feature type="region of interest" description="Disordered" evidence="2">
    <location>
        <begin position="116"/>
        <end position="135"/>
    </location>
</feature>
<dbReference type="AlphaFoldDB" id="A0A914R077"/>